<reference evidence="4" key="1">
    <citation type="journal article" date="2004" name="Nature">
        <title>Genome duplication in the teleost fish Tetraodon nigroviridis reveals the early vertebrate proto-karyotype.</title>
        <authorList>
            <person name="Jaillon O."/>
            <person name="Aury J.-M."/>
            <person name="Brunet F."/>
            <person name="Petit J.-L."/>
            <person name="Stange-Thomann N."/>
            <person name="Mauceli E."/>
            <person name="Bouneau L."/>
            <person name="Fischer C."/>
            <person name="Ozouf-Costaz C."/>
            <person name="Bernot A."/>
            <person name="Nicaud S."/>
            <person name="Jaffe D."/>
            <person name="Fisher S."/>
            <person name="Lutfalla G."/>
            <person name="Dossat C."/>
            <person name="Segurens B."/>
            <person name="Dasilva C."/>
            <person name="Salanoubat M."/>
            <person name="Levy M."/>
            <person name="Boudet N."/>
            <person name="Castellano S."/>
            <person name="Anthouard V."/>
            <person name="Jubin C."/>
            <person name="Castelli V."/>
            <person name="Katinka M."/>
            <person name="Vacherie B."/>
            <person name="Biemont C."/>
            <person name="Skalli Z."/>
            <person name="Cattolico L."/>
            <person name="Poulain J."/>
            <person name="De Berardinis V."/>
            <person name="Cruaud C."/>
            <person name="Duprat S."/>
            <person name="Brottier P."/>
            <person name="Coutanceau J.-P."/>
            <person name="Gouzy J."/>
            <person name="Parra G."/>
            <person name="Lardier G."/>
            <person name="Chapple C."/>
            <person name="McKernan K.J."/>
            <person name="McEwan P."/>
            <person name="Bosak S."/>
            <person name="Kellis M."/>
            <person name="Volff J.-N."/>
            <person name="Guigo R."/>
            <person name="Zody M.C."/>
            <person name="Mesirov J."/>
            <person name="Lindblad-Toh K."/>
            <person name="Birren B."/>
            <person name="Nusbaum C."/>
            <person name="Kahn D."/>
            <person name="Robinson-Rechavi M."/>
            <person name="Laudet V."/>
            <person name="Schachter V."/>
            <person name="Quetier F."/>
            <person name="Saurin W."/>
            <person name="Scarpelli C."/>
            <person name="Wincker P."/>
            <person name="Lander E.S."/>
            <person name="Weissenbach J."/>
            <person name="Roest Crollius H."/>
        </authorList>
    </citation>
    <scope>NUCLEOTIDE SEQUENCE [LARGE SCALE GENOMIC DNA]</scope>
</reference>
<dbReference type="MEROPS" id="C02.007"/>
<dbReference type="OrthoDB" id="424753at2759"/>
<comment type="caution">
    <text evidence="4">The sequence shown here is derived from an EMBL/GenBank/DDBJ whole genome shotgun (WGS) entry which is preliminary data.</text>
</comment>
<feature type="domain" description="Calpain catalytic" evidence="3">
    <location>
        <begin position="1"/>
        <end position="43"/>
    </location>
</feature>
<reference evidence="4" key="2">
    <citation type="submission" date="2004-02" db="EMBL/GenBank/DDBJ databases">
        <authorList>
            <consortium name="Genoscope"/>
            <consortium name="Whitehead Institute Centre for Genome Research"/>
        </authorList>
    </citation>
    <scope>NUCLEOTIDE SEQUENCE</scope>
</reference>
<feature type="non-terminal residue" evidence="4">
    <location>
        <position position="1"/>
    </location>
</feature>
<evidence type="ECO:0000313" key="4">
    <source>
        <dbReference type="EMBL" id="CAF97428.1"/>
    </source>
</evidence>
<protein>
    <submittedName>
        <fullName evidence="4">(spotted green pufferfish) hypothetical protein</fullName>
    </submittedName>
</protein>
<accession>Q4SPK4</accession>
<evidence type="ECO:0000259" key="3">
    <source>
        <dbReference type="PROSITE" id="PS50203"/>
    </source>
</evidence>
<proteinExistence type="inferred from homology"/>
<dbReference type="PANTHER" id="PTHR10183">
    <property type="entry name" value="CALPAIN"/>
    <property type="match status" value="1"/>
</dbReference>
<dbReference type="SUPFAM" id="SSF54001">
    <property type="entry name" value="Cysteine proteinases"/>
    <property type="match status" value="1"/>
</dbReference>
<comment type="caution">
    <text evidence="2">Lacks conserved residue(s) required for the propagation of feature annotation.</text>
</comment>
<comment type="similarity">
    <text evidence="1">Belongs to the peptidase C2 family.</text>
</comment>
<dbReference type="GO" id="GO:0006508">
    <property type="term" value="P:proteolysis"/>
    <property type="evidence" value="ECO:0007669"/>
    <property type="project" value="InterPro"/>
</dbReference>
<dbReference type="InterPro" id="IPR022684">
    <property type="entry name" value="Calpain_cysteine_protease"/>
</dbReference>
<dbReference type="AlphaFoldDB" id="Q4SPK4"/>
<sequence length="52" mass="5853">QFWQYGEWVEVVVDDRLPVRHGRLLLSYSHACWSALVEQASAKSAATTSICS</sequence>
<gene>
    <name evidence="4" type="ORF">GSTENG00014785001</name>
</gene>
<dbReference type="GO" id="GO:0004198">
    <property type="term" value="F:calcium-dependent cysteine-type endopeptidase activity"/>
    <property type="evidence" value="ECO:0007669"/>
    <property type="project" value="InterPro"/>
</dbReference>
<dbReference type="GO" id="GO:0005737">
    <property type="term" value="C:cytoplasm"/>
    <property type="evidence" value="ECO:0007669"/>
    <property type="project" value="TreeGrafter"/>
</dbReference>
<dbReference type="EMBL" id="CAAE01014537">
    <property type="protein sequence ID" value="CAF97428.1"/>
    <property type="molecule type" value="Genomic_DNA"/>
</dbReference>
<dbReference type="InterPro" id="IPR001300">
    <property type="entry name" value="Peptidase_C2_calpain_cat"/>
</dbReference>
<dbReference type="InterPro" id="IPR038765">
    <property type="entry name" value="Papain-like_cys_pep_sf"/>
</dbReference>
<dbReference type="PROSITE" id="PS50203">
    <property type="entry name" value="CALPAIN_CAT"/>
    <property type="match status" value="1"/>
</dbReference>
<dbReference type="KEGG" id="tng:GSTEN00014785G001"/>
<dbReference type="PANTHER" id="PTHR10183:SF393">
    <property type="entry name" value="CALPAIN-LIKE ISOFORM X1"/>
    <property type="match status" value="1"/>
</dbReference>
<evidence type="ECO:0000256" key="2">
    <source>
        <dbReference type="PROSITE-ProRule" id="PRU00239"/>
    </source>
</evidence>
<dbReference type="Pfam" id="PF00648">
    <property type="entry name" value="Peptidase_C2"/>
    <property type="match status" value="1"/>
</dbReference>
<dbReference type="GO" id="GO:0043066">
    <property type="term" value="P:negative regulation of apoptotic process"/>
    <property type="evidence" value="ECO:0007669"/>
    <property type="project" value="TreeGrafter"/>
</dbReference>
<name>Q4SPK4_TETNG</name>
<evidence type="ECO:0000256" key="1">
    <source>
        <dbReference type="ARBA" id="ARBA00007623"/>
    </source>
</evidence>
<organism evidence="4">
    <name type="scientific">Tetraodon nigroviridis</name>
    <name type="common">Spotted green pufferfish</name>
    <name type="synonym">Chelonodon nigroviridis</name>
    <dbReference type="NCBI Taxonomy" id="99883"/>
    <lineage>
        <taxon>Eukaryota</taxon>
        <taxon>Metazoa</taxon>
        <taxon>Chordata</taxon>
        <taxon>Craniata</taxon>
        <taxon>Vertebrata</taxon>
        <taxon>Euteleostomi</taxon>
        <taxon>Actinopterygii</taxon>
        <taxon>Neopterygii</taxon>
        <taxon>Teleostei</taxon>
        <taxon>Neoteleostei</taxon>
        <taxon>Acanthomorphata</taxon>
        <taxon>Eupercaria</taxon>
        <taxon>Tetraodontiformes</taxon>
        <taxon>Tetradontoidea</taxon>
        <taxon>Tetraodontidae</taxon>
        <taxon>Tetraodon</taxon>
    </lineage>
</organism>